<accession>A0A1X0QDE2</accession>
<evidence type="ECO:0000313" key="2">
    <source>
        <dbReference type="Proteomes" id="UP000192501"/>
    </source>
</evidence>
<dbReference type="Proteomes" id="UP000192501">
    <property type="component" value="Unassembled WGS sequence"/>
</dbReference>
<dbReference type="EMBL" id="LTAI01001009">
    <property type="protein sequence ID" value="ORD97695.1"/>
    <property type="molecule type" value="Genomic_DNA"/>
</dbReference>
<dbReference type="VEuPathDB" id="MicrosporidiaDB:A0H76_281"/>
<proteinExistence type="predicted"/>
<evidence type="ECO:0000313" key="1">
    <source>
        <dbReference type="EMBL" id="ORD97695.1"/>
    </source>
</evidence>
<name>A0A1X0QDE2_9MICR</name>
<dbReference type="VEuPathDB" id="MicrosporidiaDB:HERIO_524"/>
<comment type="caution">
    <text evidence="1">The sequence shown here is derived from an EMBL/GenBank/DDBJ whole genome shotgun (WGS) entry which is preliminary data.</text>
</comment>
<dbReference type="AlphaFoldDB" id="A0A1X0QDE2"/>
<organism evidence="1 2">
    <name type="scientific">Hepatospora eriocheir</name>
    <dbReference type="NCBI Taxonomy" id="1081669"/>
    <lineage>
        <taxon>Eukaryota</taxon>
        <taxon>Fungi</taxon>
        <taxon>Fungi incertae sedis</taxon>
        <taxon>Microsporidia</taxon>
        <taxon>Hepatosporidae</taxon>
        <taxon>Hepatospora</taxon>
    </lineage>
</organism>
<gene>
    <name evidence="1" type="ORF">A0H76_281</name>
</gene>
<protein>
    <submittedName>
        <fullName evidence="1">Uncharacterized protein</fullName>
    </submittedName>
</protein>
<reference evidence="1 2" key="1">
    <citation type="journal article" date="2017" name="Environ. Microbiol.">
        <title>Decay of the glycolytic pathway and adaptation to intranuclear parasitism within Enterocytozoonidae microsporidia.</title>
        <authorList>
            <person name="Wiredu Boakye D."/>
            <person name="Jaroenlak P."/>
            <person name="Prachumwat A."/>
            <person name="Williams T.A."/>
            <person name="Bateman K.S."/>
            <person name="Itsathitphaisarn O."/>
            <person name="Sritunyalucksana K."/>
            <person name="Paszkiewicz K.H."/>
            <person name="Moore K.A."/>
            <person name="Stentiford G.D."/>
            <person name="Williams B.A."/>
        </authorList>
    </citation>
    <scope>NUCLEOTIDE SEQUENCE [LARGE SCALE GENOMIC DNA]</scope>
    <source>
        <strain evidence="2">canceri</strain>
    </source>
</reference>
<sequence>MILINIINNLAISETTFGLNTNMYKYEFNNIKEILQLRKILKIQEREFKFNEEMRSLKKYCEKLSKVDNYYTKTYLENLINTNNDFIKLTEIQSICWFFFKKLTDDLFENFLFVEDEIKILNYCENISIHQRIEKYLDKNNSKLLDVLKKTNSNDESVSSIKGFGRLFLYFKYISFRRYSQDLIIQHCVLLEHYFMKKFLLEAAMIVKSCNIEDLKKMDYDFLNHINSVFKFKKKFKLNRLNHFNYIKELIQLLIKMGSLLKQSLENDEDIEKGFYQIKKKYDSLDHENNMSNSLNLFKKLSIKKPRFVKYTVFFDLVDEAAYELFNVIPKIIFAKIDLNYGFEKYKQEILDFLTLFSQNE</sequence>